<accession>A0A0F9WYB5</accession>
<comment type="caution">
    <text evidence="3">The sequence shown here is derived from an EMBL/GenBank/DDBJ whole genome shotgun (WGS) entry which is preliminary data.</text>
</comment>
<protein>
    <recommendedName>
        <fullName evidence="2">Putative auto-transporter adhesin head GIN domain-containing protein</fullName>
    </recommendedName>
</protein>
<dbReference type="InterPro" id="IPR021255">
    <property type="entry name" value="DUF2807"/>
</dbReference>
<dbReference type="EMBL" id="LAZR01000103">
    <property type="protein sequence ID" value="KKN91431.1"/>
    <property type="molecule type" value="Genomic_DNA"/>
</dbReference>
<dbReference type="Gene3D" id="2.160.20.120">
    <property type="match status" value="1"/>
</dbReference>
<reference evidence="3" key="1">
    <citation type="journal article" date="2015" name="Nature">
        <title>Complex archaea that bridge the gap between prokaryotes and eukaryotes.</title>
        <authorList>
            <person name="Spang A."/>
            <person name="Saw J.H."/>
            <person name="Jorgensen S.L."/>
            <person name="Zaremba-Niedzwiedzka K."/>
            <person name="Martijn J."/>
            <person name="Lind A.E."/>
            <person name="van Eijk R."/>
            <person name="Schleper C."/>
            <person name="Guy L."/>
            <person name="Ettema T.J."/>
        </authorList>
    </citation>
    <scope>NUCLEOTIDE SEQUENCE</scope>
</reference>
<gene>
    <name evidence="3" type="ORF">LCGC14_0217640</name>
</gene>
<dbReference type="Pfam" id="PF10988">
    <property type="entry name" value="DUF2807"/>
    <property type="match status" value="1"/>
</dbReference>
<feature type="compositionally biased region" description="Polar residues" evidence="1">
    <location>
        <begin position="273"/>
        <end position="286"/>
    </location>
</feature>
<feature type="region of interest" description="Disordered" evidence="1">
    <location>
        <begin position="262"/>
        <end position="286"/>
    </location>
</feature>
<organism evidence="3">
    <name type="scientific">marine sediment metagenome</name>
    <dbReference type="NCBI Taxonomy" id="412755"/>
    <lineage>
        <taxon>unclassified sequences</taxon>
        <taxon>metagenomes</taxon>
        <taxon>ecological metagenomes</taxon>
    </lineage>
</organism>
<evidence type="ECO:0000313" key="3">
    <source>
        <dbReference type="EMBL" id="KKN91431.1"/>
    </source>
</evidence>
<proteinExistence type="predicted"/>
<sequence length="286" mass="30290">MPTIVSTNYSSDILNNNSVFINRRRIKNQSFLHHQITIIKQTIMTTLVRITVALVLALLLTSCGFDINFGDFGSGETGNGVVVEETREITGEFTEVSASEGLEVFVTQGSDFDISVEADENIMDLIGTDIKNGKLKIHCIENIGRATKKVYVTMPNVSGLYASSGSHLTTENKIQSDKLEVDASSGAIINANVHATNMDIDASSGANISLEGTAKEVYVDASSGANIKAKDLSTLVATADASSGANISIDVTDNLTAEASSGGNISYKGDPSVQKNKSVSGSVHKY</sequence>
<evidence type="ECO:0000256" key="1">
    <source>
        <dbReference type="SAM" id="MobiDB-lite"/>
    </source>
</evidence>
<dbReference type="AlphaFoldDB" id="A0A0F9WYB5"/>
<feature type="domain" description="Putative auto-transporter adhesin head GIN" evidence="2">
    <location>
        <begin position="92"/>
        <end position="271"/>
    </location>
</feature>
<name>A0A0F9WYB5_9ZZZZ</name>
<evidence type="ECO:0000259" key="2">
    <source>
        <dbReference type="Pfam" id="PF10988"/>
    </source>
</evidence>